<evidence type="ECO:0000313" key="2">
    <source>
        <dbReference type="EMBL" id="SUB58983.1"/>
    </source>
</evidence>
<sequence length="249" mass="28538">MNKLLPKTRENASLTMSSREIAELVENRHTVVCRSIERLIENSVIRGYAPMVYTHPQNGQTYKEYLLEKRDTYIVVAQLSPEFTARLVDRWQELENQIQQPQLPQSYEQALEHLLIQVKENKALSLENKEQKALIELQAPKVHFADSVSASKTSILIGELATLITQSGYKIGQNKLFEWLRENGYLIKRKGSSYNLPTQYSIDLSLIEVKESTRQDSDGFPVIQKTPKITGKGQAYFINKFSEFLSEVA</sequence>
<dbReference type="RefSeq" id="WP_115315483.1">
    <property type="nucleotide sequence ID" value="NZ_LWIF01000001.1"/>
</dbReference>
<dbReference type="Pfam" id="PF09669">
    <property type="entry name" value="Phage_pRha"/>
    <property type="match status" value="1"/>
</dbReference>
<keyword evidence="3" id="KW-1185">Reference proteome</keyword>
<dbReference type="GO" id="GO:0003677">
    <property type="term" value="F:DNA binding"/>
    <property type="evidence" value="ECO:0007669"/>
    <property type="project" value="InterPro"/>
</dbReference>
<dbReference type="InterPro" id="IPR014054">
    <property type="entry name" value="Phage_regulatory_Rha"/>
</dbReference>
<gene>
    <name evidence="2" type="ORF">NCTC12872_00954</name>
</gene>
<feature type="domain" description="Antirepressor protein C-terminal" evidence="1">
    <location>
        <begin position="135"/>
        <end position="242"/>
    </location>
</feature>
<reference evidence="2 3" key="1">
    <citation type="submission" date="2018-06" db="EMBL/GenBank/DDBJ databases">
        <authorList>
            <consortium name="Pathogen Informatics"/>
            <person name="Doyle S."/>
        </authorList>
    </citation>
    <scope>NUCLEOTIDE SEQUENCE [LARGE SCALE GENOMIC DNA]</scope>
    <source>
        <strain evidence="2 3">NCTC12872</strain>
    </source>
</reference>
<evidence type="ECO:0000259" key="1">
    <source>
        <dbReference type="Pfam" id="PF03374"/>
    </source>
</evidence>
<evidence type="ECO:0000313" key="3">
    <source>
        <dbReference type="Proteomes" id="UP000255417"/>
    </source>
</evidence>
<dbReference type="Proteomes" id="UP000255417">
    <property type="component" value="Unassembled WGS sequence"/>
</dbReference>
<dbReference type="EMBL" id="UGTA01000001">
    <property type="protein sequence ID" value="SUB58983.1"/>
    <property type="molecule type" value="Genomic_DNA"/>
</dbReference>
<dbReference type="AlphaFoldDB" id="A0A379C9L2"/>
<accession>A0A379C9L2</accession>
<proteinExistence type="predicted"/>
<dbReference type="OrthoDB" id="79831at2"/>
<organism evidence="2 3">
    <name type="scientific">Phocoenobacter uteri</name>
    <dbReference type="NCBI Taxonomy" id="146806"/>
    <lineage>
        <taxon>Bacteria</taxon>
        <taxon>Pseudomonadati</taxon>
        <taxon>Pseudomonadota</taxon>
        <taxon>Gammaproteobacteria</taxon>
        <taxon>Pasteurellales</taxon>
        <taxon>Pasteurellaceae</taxon>
        <taxon>Phocoenobacter</taxon>
    </lineage>
</organism>
<dbReference type="Pfam" id="PF03374">
    <property type="entry name" value="ANT"/>
    <property type="match status" value="1"/>
</dbReference>
<dbReference type="InterPro" id="IPR005039">
    <property type="entry name" value="Ant_C"/>
</dbReference>
<name>A0A379C9L2_9PAST</name>
<protein>
    <submittedName>
        <fullName evidence="2">Uncharacterized phage-encoded protein</fullName>
    </submittedName>
</protein>